<dbReference type="Gene3D" id="2.60.40.1120">
    <property type="entry name" value="Carboxypeptidase-like, regulatory domain"/>
    <property type="match status" value="1"/>
</dbReference>
<sequence length="1054" mass="117686">MGYAQKVTINVKNASIADVLDQIQQQTGYDFLYNDAHFQGIKTVSLHFKDASIQEVLEACFSGQPLTYEIENQTVLVQMKEGDPATPNPIAKQQREISGTVTDEQGRPLEGVTVKVKNTSIATTTNANGNYSVSFPDQTGALVFTIVGYEAQEINIGSSSIINTALVESVSDLDEVVVVGYGTQRREQITTAIASVKAEDFVKGSVQDAAQLIRGKVAGLSVATPDGNPTSTSQIMLRGNVTINGSTAPLILIDGVPGSLMTVAPEDIESIDVLKDGSAAAIYGTRGTNGVILITTRKVRGEMPPTIDFNAYWTTQRMTRELEFMDAAQYRQLVQQNKPGSVDFGQSTDWLAQTTQIPLSQVYNLSLKGGTQNTNYIMSLEYRQLNGVMKKSDNTILYPRLEINHSMFDGILKVNANINGYQQKHFAIDGGNYSGLIYRNALTFNPTSPLRDENGNWVEQPDKTDYMNPLALIEESIGENRNQNFRTFGTATLTPFDGFAVKALFSRDMYNSTRGYYETKQHYSTARNGRNGFASRGATRSTDDLFELTANYDKNLGEHYFTLLGGYTWRRYNTEDYWMQNWDFPTDEFSYNNIGAGLALRRGEAPENSTQSQNKLAGYFFRINYSFQDKYLLMASLRHEGSSRFGANHKWGNFPAISLGWNLQKEPFFQDFSALSVLKLRGGFGVTGTEPNTSYMSLNKINFNTNVFVNGQWIQAINPSTNPNPDLRWETKRELNIGLDYGFLNNRIAGSIDYYIRTTRDLIANFPVPTPPYLYSSITANAASMENKGVEVQLNAIPVQTPHFQWNTAANFSTNANRVTALSNDRFALASGYFDTGNTGEPIQQATHRVQVGQPIGNFYGFKSVGIDDDGYWIIEGKDGNPKPIAEQQADDRQIIGNGLPRHYVNWNNTFSYKSFDLNITMRGAFDFQILNMTEMFWSAPVMLTRGNLRSNAYDNIYGKQPLADDQSLQYVSYYLENGNYWKVDNVTLGYNAKMNNPYLKNARIYASISNLYTFTQYKGIDPEVSIGGLAPGIDDKNRYPAVRSYTLGVFLTF</sequence>
<dbReference type="Pfam" id="PF00593">
    <property type="entry name" value="TonB_dep_Rec_b-barrel"/>
    <property type="match status" value="1"/>
</dbReference>
<evidence type="ECO:0000256" key="5">
    <source>
        <dbReference type="ARBA" id="ARBA00022692"/>
    </source>
</evidence>
<reference evidence="14" key="1">
    <citation type="journal article" date="2019" name="Int. J. Syst. Evol. Microbiol.">
        <title>The Global Catalogue of Microorganisms (GCM) 10K type strain sequencing project: providing services to taxonomists for standard genome sequencing and annotation.</title>
        <authorList>
            <consortium name="The Broad Institute Genomics Platform"/>
            <consortium name="The Broad Institute Genome Sequencing Center for Infectious Disease"/>
            <person name="Wu L."/>
            <person name="Ma J."/>
        </authorList>
    </citation>
    <scope>NUCLEOTIDE SEQUENCE [LARGE SCALE GENOMIC DNA]</scope>
    <source>
        <strain evidence="14">CGMCC 1.15342</strain>
    </source>
</reference>
<evidence type="ECO:0000256" key="6">
    <source>
        <dbReference type="ARBA" id="ARBA00023004"/>
    </source>
</evidence>
<keyword evidence="4" id="KW-0406">Ion transport</keyword>
<dbReference type="SUPFAM" id="SSF49464">
    <property type="entry name" value="Carboxypeptidase regulatory domain-like"/>
    <property type="match status" value="1"/>
</dbReference>
<keyword evidence="9 10" id="KW-0998">Cell outer membrane</keyword>
<dbReference type="InterPro" id="IPR011662">
    <property type="entry name" value="Secretin/TonB_short_N"/>
</dbReference>
<dbReference type="InterPro" id="IPR000531">
    <property type="entry name" value="Beta-barrel_TonB"/>
</dbReference>
<dbReference type="InterPro" id="IPR023996">
    <property type="entry name" value="TonB-dep_OMP_SusC/RagA"/>
</dbReference>
<evidence type="ECO:0000256" key="7">
    <source>
        <dbReference type="ARBA" id="ARBA00023077"/>
    </source>
</evidence>
<dbReference type="InterPro" id="IPR012910">
    <property type="entry name" value="Plug_dom"/>
</dbReference>
<comment type="similarity">
    <text evidence="10 11">Belongs to the TonB-dependent receptor family.</text>
</comment>
<comment type="subcellular location">
    <subcellularLocation>
        <location evidence="1 10">Cell outer membrane</location>
        <topology evidence="1 10">Multi-pass membrane protein</topology>
    </subcellularLocation>
</comment>
<keyword evidence="5 10" id="KW-0812">Transmembrane</keyword>
<dbReference type="Pfam" id="PF07660">
    <property type="entry name" value="STN"/>
    <property type="match status" value="1"/>
</dbReference>
<dbReference type="NCBIfam" id="TIGR04056">
    <property type="entry name" value="OMP_RagA_SusC"/>
    <property type="match status" value="1"/>
</dbReference>
<accession>A0ABQ1LMG3</accession>
<dbReference type="SUPFAM" id="SSF56935">
    <property type="entry name" value="Porins"/>
    <property type="match status" value="1"/>
</dbReference>
<dbReference type="InterPro" id="IPR037066">
    <property type="entry name" value="Plug_dom_sf"/>
</dbReference>
<evidence type="ECO:0000256" key="10">
    <source>
        <dbReference type="PROSITE-ProRule" id="PRU01360"/>
    </source>
</evidence>
<dbReference type="InterPro" id="IPR008969">
    <property type="entry name" value="CarboxyPept-like_regulatory"/>
</dbReference>
<evidence type="ECO:0000259" key="12">
    <source>
        <dbReference type="SMART" id="SM00965"/>
    </source>
</evidence>
<name>A0ABQ1LMG3_9SPHI</name>
<feature type="domain" description="Secretin/TonB short N-terminal" evidence="12">
    <location>
        <begin position="29"/>
        <end position="80"/>
    </location>
</feature>
<keyword evidence="14" id="KW-1185">Reference proteome</keyword>
<dbReference type="InterPro" id="IPR036942">
    <property type="entry name" value="Beta-barrel_TonB_sf"/>
</dbReference>
<proteinExistence type="inferred from homology"/>
<dbReference type="InterPro" id="IPR039426">
    <property type="entry name" value="TonB-dep_rcpt-like"/>
</dbReference>
<evidence type="ECO:0000256" key="11">
    <source>
        <dbReference type="RuleBase" id="RU003357"/>
    </source>
</evidence>
<keyword evidence="2 10" id="KW-0813">Transport</keyword>
<evidence type="ECO:0000256" key="4">
    <source>
        <dbReference type="ARBA" id="ARBA00022496"/>
    </source>
</evidence>
<dbReference type="SMART" id="SM00965">
    <property type="entry name" value="STN"/>
    <property type="match status" value="1"/>
</dbReference>
<keyword evidence="7 11" id="KW-0798">TonB box</keyword>
<dbReference type="PROSITE" id="PS52016">
    <property type="entry name" value="TONB_DEPENDENT_REC_3"/>
    <property type="match status" value="1"/>
</dbReference>
<dbReference type="EMBL" id="BMIK01000004">
    <property type="protein sequence ID" value="GGC26343.1"/>
    <property type="molecule type" value="Genomic_DNA"/>
</dbReference>
<evidence type="ECO:0000256" key="8">
    <source>
        <dbReference type="ARBA" id="ARBA00023136"/>
    </source>
</evidence>
<organism evidence="13 14">
    <name type="scientific">Parapedobacter defluvii</name>
    <dbReference type="NCBI Taxonomy" id="2045106"/>
    <lineage>
        <taxon>Bacteria</taxon>
        <taxon>Pseudomonadati</taxon>
        <taxon>Bacteroidota</taxon>
        <taxon>Sphingobacteriia</taxon>
        <taxon>Sphingobacteriales</taxon>
        <taxon>Sphingobacteriaceae</taxon>
        <taxon>Parapedobacter</taxon>
    </lineage>
</organism>
<keyword evidence="3 10" id="KW-1134">Transmembrane beta strand</keyword>
<dbReference type="NCBIfam" id="TIGR04057">
    <property type="entry name" value="SusC_RagA_signa"/>
    <property type="match status" value="1"/>
</dbReference>
<protein>
    <submittedName>
        <fullName evidence="13">SusC/RagA family TonB-linked outer membrane protein</fullName>
    </submittedName>
</protein>
<dbReference type="Proteomes" id="UP000597338">
    <property type="component" value="Unassembled WGS sequence"/>
</dbReference>
<evidence type="ECO:0000256" key="3">
    <source>
        <dbReference type="ARBA" id="ARBA00022452"/>
    </source>
</evidence>
<comment type="caution">
    <text evidence="13">The sequence shown here is derived from an EMBL/GenBank/DDBJ whole genome shotgun (WGS) entry which is preliminary data.</text>
</comment>
<keyword evidence="4" id="KW-0410">Iron transport</keyword>
<evidence type="ECO:0000256" key="2">
    <source>
        <dbReference type="ARBA" id="ARBA00022448"/>
    </source>
</evidence>
<dbReference type="InterPro" id="IPR023997">
    <property type="entry name" value="TonB-dep_OMP_SusC/RagA_CS"/>
</dbReference>
<dbReference type="Pfam" id="PF13715">
    <property type="entry name" value="CarbopepD_reg_2"/>
    <property type="match status" value="1"/>
</dbReference>
<dbReference type="Gene3D" id="2.40.170.20">
    <property type="entry name" value="TonB-dependent receptor, beta-barrel domain"/>
    <property type="match status" value="1"/>
</dbReference>
<evidence type="ECO:0000313" key="14">
    <source>
        <dbReference type="Proteomes" id="UP000597338"/>
    </source>
</evidence>
<evidence type="ECO:0000313" key="13">
    <source>
        <dbReference type="EMBL" id="GGC26343.1"/>
    </source>
</evidence>
<dbReference type="Pfam" id="PF07715">
    <property type="entry name" value="Plug"/>
    <property type="match status" value="1"/>
</dbReference>
<evidence type="ECO:0000256" key="1">
    <source>
        <dbReference type="ARBA" id="ARBA00004571"/>
    </source>
</evidence>
<dbReference type="Gene3D" id="3.55.50.30">
    <property type="match status" value="1"/>
</dbReference>
<gene>
    <name evidence="13" type="ORF">GCM10011386_17950</name>
</gene>
<dbReference type="Gene3D" id="2.170.130.10">
    <property type="entry name" value="TonB-dependent receptor, plug domain"/>
    <property type="match status" value="1"/>
</dbReference>
<keyword evidence="6" id="KW-0408">Iron</keyword>
<evidence type="ECO:0000256" key="9">
    <source>
        <dbReference type="ARBA" id="ARBA00023237"/>
    </source>
</evidence>
<keyword evidence="8 10" id="KW-0472">Membrane</keyword>